<proteinExistence type="predicted"/>
<dbReference type="RefSeq" id="WP_303739335.1">
    <property type="nucleotide sequence ID" value="NZ_SUTK01000040.1"/>
</dbReference>
<keyword evidence="1" id="KW-0472">Membrane</keyword>
<feature type="transmembrane region" description="Helical" evidence="1">
    <location>
        <begin position="7"/>
        <end position="28"/>
    </location>
</feature>
<organism evidence="2 3">
    <name type="scientific">Methanobrevibacter thaueri</name>
    <dbReference type="NCBI Taxonomy" id="190975"/>
    <lineage>
        <taxon>Archaea</taxon>
        <taxon>Methanobacteriati</taxon>
        <taxon>Methanobacteriota</taxon>
        <taxon>Methanomada group</taxon>
        <taxon>Methanobacteria</taxon>
        <taxon>Methanobacteriales</taxon>
        <taxon>Methanobacteriaceae</taxon>
        <taxon>Methanobrevibacter</taxon>
    </lineage>
</organism>
<feature type="transmembrane region" description="Helical" evidence="1">
    <location>
        <begin position="99"/>
        <end position="120"/>
    </location>
</feature>
<comment type="caution">
    <text evidence="2">The sequence shown here is derived from an EMBL/GenBank/DDBJ whole genome shotgun (WGS) entry which is preliminary data.</text>
</comment>
<dbReference type="EMBL" id="SUTK01000040">
    <property type="protein sequence ID" value="MBE6502244.1"/>
    <property type="molecule type" value="Genomic_DNA"/>
</dbReference>
<feature type="transmembrane region" description="Helical" evidence="1">
    <location>
        <begin position="34"/>
        <end position="55"/>
    </location>
</feature>
<protein>
    <submittedName>
        <fullName evidence="2">Uncharacterized protein</fullName>
    </submittedName>
</protein>
<keyword evidence="1" id="KW-0812">Transmembrane</keyword>
<evidence type="ECO:0000256" key="1">
    <source>
        <dbReference type="SAM" id="Phobius"/>
    </source>
</evidence>
<feature type="transmembrane region" description="Helical" evidence="1">
    <location>
        <begin position="67"/>
        <end position="87"/>
    </location>
</feature>
<evidence type="ECO:0000313" key="3">
    <source>
        <dbReference type="Proteomes" id="UP000783037"/>
    </source>
</evidence>
<name>A0A8T3VG51_9EURY</name>
<dbReference type="Proteomes" id="UP000783037">
    <property type="component" value="Unassembled WGS sequence"/>
</dbReference>
<gene>
    <name evidence="2" type="ORF">E7Z79_07355</name>
</gene>
<accession>A0A8T3VG51</accession>
<reference evidence="2" key="1">
    <citation type="submission" date="2019-04" db="EMBL/GenBank/DDBJ databases">
        <title>Evolution of Biomass-Degrading Anaerobic Consortia Revealed by Metagenomics.</title>
        <authorList>
            <person name="Peng X."/>
        </authorList>
    </citation>
    <scope>NUCLEOTIDE SEQUENCE</scope>
    <source>
        <strain evidence="2">SIG18</strain>
    </source>
</reference>
<evidence type="ECO:0000313" key="2">
    <source>
        <dbReference type="EMBL" id="MBE6502244.1"/>
    </source>
</evidence>
<dbReference type="AlphaFoldDB" id="A0A8T3VG51"/>
<sequence length="127" mass="14246">MKIKLAIITGILIWIITSFLTGIFNPIFNSNLPQINIIVPIITIIVTGFFGIIYIRNIETNEVIEGILVGILYIIIDIILDMIFFVFPNTGKLIIGDYPIHIISITIITLSITTLLGYLAQMKIDLK</sequence>
<keyword evidence="1" id="KW-1133">Transmembrane helix</keyword>